<gene>
    <name evidence="3" type="ORF">PTTG_03249</name>
</gene>
<keyword evidence="2" id="KW-0732">Signal</keyword>
<evidence type="ECO:0000313" key="3">
    <source>
        <dbReference type="EMBL" id="OAV88998.1"/>
    </source>
</evidence>
<dbReference type="VEuPathDB" id="FungiDB:PTTG_03249"/>
<name>A0A0C4DF07_PUCT1</name>
<reference evidence="3" key="2">
    <citation type="submission" date="2016-05" db="EMBL/GenBank/DDBJ databases">
        <title>Comparative analysis highlights variable genome content of wheat rusts and divergence of the mating loci.</title>
        <authorList>
            <person name="Cuomo C.A."/>
            <person name="Bakkeren G."/>
            <person name="Szabo L."/>
            <person name="Khalil H."/>
            <person name="Joly D."/>
            <person name="Goldberg J."/>
            <person name="Young S."/>
            <person name="Zeng Q."/>
            <person name="Fellers J."/>
        </authorList>
    </citation>
    <scope>NUCLEOTIDE SEQUENCE [LARGE SCALE GENOMIC DNA]</scope>
    <source>
        <strain evidence="3">1-1 BBBD Race 1</strain>
    </source>
</reference>
<organism evidence="3">
    <name type="scientific">Puccinia triticina (isolate 1-1 / race 1 (BBBD))</name>
    <name type="common">Brown leaf rust fungus</name>
    <dbReference type="NCBI Taxonomy" id="630390"/>
    <lineage>
        <taxon>Eukaryota</taxon>
        <taxon>Fungi</taxon>
        <taxon>Dikarya</taxon>
        <taxon>Basidiomycota</taxon>
        <taxon>Pucciniomycotina</taxon>
        <taxon>Pucciniomycetes</taxon>
        <taxon>Pucciniales</taxon>
        <taxon>Pucciniaceae</taxon>
        <taxon>Puccinia</taxon>
    </lineage>
</organism>
<sequence length="230" mass="23710">MISRVFLAYILIALGAIPASLVANPTAAADAEVPGTPAHPPTGNATLAPAGQTAAHPATPANSTASANISAAAGHPPANATTGPRSGNVTDTAQKDTKANETSAAPHASRPDAELPPTTICFPKSKSHGIKNHHCDNAFYQLPTNANGVFIKGKAKQPFARATSGNCTVTASTTDLSAFMMPRQFVLPTMKKLVNECGQHPGKIYFSGGTKGYNGDIWLSARASNKDLCH</sequence>
<evidence type="ECO:0000313" key="4">
    <source>
        <dbReference type="EnsemblFungi" id="PTTG_03249-t43_1-p1"/>
    </source>
</evidence>
<keyword evidence="5" id="KW-1185">Reference proteome</keyword>
<feature type="region of interest" description="Disordered" evidence="1">
    <location>
        <begin position="30"/>
        <end position="120"/>
    </location>
</feature>
<dbReference type="EMBL" id="ADAS02000145">
    <property type="protein sequence ID" value="OAV88998.1"/>
    <property type="molecule type" value="Genomic_DNA"/>
</dbReference>
<feature type="compositionally biased region" description="Polar residues" evidence="1">
    <location>
        <begin position="79"/>
        <end position="92"/>
    </location>
</feature>
<evidence type="ECO:0000313" key="5">
    <source>
        <dbReference type="Proteomes" id="UP000005240"/>
    </source>
</evidence>
<accession>A0A0C4DF07</accession>
<dbReference type="OrthoDB" id="10449855at2759"/>
<reference evidence="3" key="1">
    <citation type="submission" date="2009-11" db="EMBL/GenBank/DDBJ databases">
        <authorList>
            <consortium name="The Broad Institute Genome Sequencing Platform"/>
            <person name="Ward D."/>
            <person name="Feldgarden M."/>
            <person name="Earl A."/>
            <person name="Young S.K."/>
            <person name="Zeng Q."/>
            <person name="Koehrsen M."/>
            <person name="Alvarado L."/>
            <person name="Berlin A."/>
            <person name="Bochicchio J."/>
            <person name="Borenstein D."/>
            <person name="Chapman S.B."/>
            <person name="Chen Z."/>
            <person name="Engels R."/>
            <person name="Freedman E."/>
            <person name="Gellesch M."/>
            <person name="Goldberg J."/>
            <person name="Griggs A."/>
            <person name="Gujja S."/>
            <person name="Heilman E."/>
            <person name="Heiman D."/>
            <person name="Hepburn T."/>
            <person name="Howarth C."/>
            <person name="Jen D."/>
            <person name="Larson L."/>
            <person name="Lewis B."/>
            <person name="Mehta T."/>
            <person name="Park D."/>
            <person name="Pearson M."/>
            <person name="Roberts A."/>
            <person name="Saif S."/>
            <person name="Shea T."/>
            <person name="Shenoy N."/>
            <person name="Sisk P."/>
            <person name="Stolte C."/>
            <person name="Sykes S."/>
            <person name="Thomson T."/>
            <person name="Walk T."/>
            <person name="White J."/>
            <person name="Yandava C."/>
            <person name="Izard J."/>
            <person name="Baranova O.V."/>
            <person name="Blanton J.M."/>
            <person name="Tanner A.C."/>
            <person name="Dewhirst F.E."/>
            <person name="Haas B."/>
            <person name="Nusbaum C."/>
            <person name="Birren B."/>
        </authorList>
    </citation>
    <scope>NUCLEOTIDE SEQUENCE [LARGE SCALE GENOMIC DNA]</scope>
    <source>
        <strain evidence="3">1-1 BBBD Race 1</strain>
    </source>
</reference>
<feature type="compositionally biased region" description="Low complexity" evidence="1">
    <location>
        <begin position="53"/>
        <end position="73"/>
    </location>
</feature>
<evidence type="ECO:0000256" key="1">
    <source>
        <dbReference type="SAM" id="MobiDB-lite"/>
    </source>
</evidence>
<dbReference type="EnsemblFungi" id="PTTG_03249-t43_1">
    <property type="protein sequence ID" value="PTTG_03249-t43_1-p1"/>
    <property type="gene ID" value="PTTG_03249"/>
</dbReference>
<proteinExistence type="predicted"/>
<dbReference type="STRING" id="630390.A0A0C4DF07"/>
<dbReference type="Proteomes" id="UP000005240">
    <property type="component" value="Unassembled WGS sequence"/>
</dbReference>
<evidence type="ECO:0000256" key="2">
    <source>
        <dbReference type="SAM" id="SignalP"/>
    </source>
</evidence>
<dbReference type="AlphaFoldDB" id="A0A0C4DF07"/>
<protein>
    <submittedName>
        <fullName evidence="3 4">Uncharacterized protein</fullName>
    </submittedName>
</protein>
<feature type="signal peptide" evidence="2">
    <location>
        <begin position="1"/>
        <end position="23"/>
    </location>
</feature>
<feature type="chain" id="PRO_5009384982" evidence="2">
    <location>
        <begin position="24"/>
        <end position="230"/>
    </location>
</feature>
<reference evidence="4 5" key="3">
    <citation type="journal article" date="2017" name="G3 (Bethesda)">
        <title>Comparative analysis highlights variable genome content of wheat rusts and divergence of the mating loci.</title>
        <authorList>
            <person name="Cuomo C.A."/>
            <person name="Bakkeren G."/>
            <person name="Khalil H.B."/>
            <person name="Panwar V."/>
            <person name="Joly D."/>
            <person name="Linning R."/>
            <person name="Sakthikumar S."/>
            <person name="Song X."/>
            <person name="Adiconis X."/>
            <person name="Fan L."/>
            <person name="Goldberg J.M."/>
            <person name="Levin J.Z."/>
            <person name="Young S."/>
            <person name="Zeng Q."/>
            <person name="Anikster Y."/>
            <person name="Bruce M."/>
            <person name="Wang M."/>
            <person name="Yin C."/>
            <person name="McCallum B."/>
            <person name="Szabo L.J."/>
            <person name="Hulbert S."/>
            <person name="Chen X."/>
            <person name="Fellers J.P."/>
        </authorList>
    </citation>
    <scope>NUCLEOTIDE SEQUENCE</scope>
    <source>
        <strain evidence="4">isolate 1-1 / race 1 (BBBD)</strain>
        <strain evidence="5">Isolate 1-1 / race 1 (BBBD)</strain>
    </source>
</reference>
<reference evidence="4" key="4">
    <citation type="submission" date="2025-05" db="UniProtKB">
        <authorList>
            <consortium name="EnsemblFungi"/>
        </authorList>
    </citation>
    <scope>IDENTIFICATION</scope>
    <source>
        <strain evidence="4">isolate 1-1 / race 1 (BBBD)</strain>
    </source>
</reference>